<dbReference type="FunFam" id="3.20.20.450:FF:000001">
    <property type="entry name" value="Cyclic di-GMP phosphodiesterase yahA"/>
    <property type="match status" value="1"/>
</dbReference>
<dbReference type="SUPFAM" id="SSF55073">
    <property type="entry name" value="Nucleotide cyclase"/>
    <property type="match status" value="1"/>
</dbReference>
<accession>A0A2P7UR55</accession>
<dbReference type="AlphaFoldDB" id="A0A2P7UR55"/>
<dbReference type="PANTHER" id="PTHR44757">
    <property type="entry name" value="DIGUANYLATE CYCLASE DGCP"/>
    <property type="match status" value="1"/>
</dbReference>
<dbReference type="InterPro" id="IPR001633">
    <property type="entry name" value="EAL_dom"/>
</dbReference>
<keyword evidence="6" id="KW-1185">Reference proteome</keyword>
<evidence type="ECO:0000313" key="6">
    <source>
        <dbReference type="Proteomes" id="UP000240419"/>
    </source>
</evidence>
<dbReference type="InterPro" id="IPR043128">
    <property type="entry name" value="Rev_trsase/Diguanyl_cyclase"/>
</dbReference>
<dbReference type="InterPro" id="IPR000160">
    <property type="entry name" value="GGDEF_dom"/>
</dbReference>
<proteinExistence type="predicted"/>
<dbReference type="SMART" id="SM00091">
    <property type="entry name" value="PAS"/>
    <property type="match status" value="2"/>
</dbReference>
<dbReference type="PROSITE" id="PS50112">
    <property type="entry name" value="PAS"/>
    <property type="match status" value="1"/>
</dbReference>
<dbReference type="Gene3D" id="3.30.450.20">
    <property type="entry name" value="PAS domain"/>
    <property type="match status" value="2"/>
</dbReference>
<evidence type="ECO:0000259" key="2">
    <source>
        <dbReference type="PROSITE" id="PS50113"/>
    </source>
</evidence>
<dbReference type="GO" id="GO:0006355">
    <property type="term" value="P:regulation of DNA-templated transcription"/>
    <property type="evidence" value="ECO:0007669"/>
    <property type="project" value="InterPro"/>
</dbReference>
<evidence type="ECO:0000259" key="4">
    <source>
        <dbReference type="PROSITE" id="PS50887"/>
    </source>
</evidence>
<dbReference type="InterPro" id="IPR000014">
    <property type="entry name" value="PAS"/>
</dbReference>
<gene>
    <name evidence="5" type="ORF">C7R93_23205</name>
</gene>
<feature type="domain" description="PAS" evidence="1">
    <location>
        <begin position="169"/>
        <end position="239"/>
    </location>
</feature>
<feature type="domain" description="GGDEF" evidence="4">
    <location>
        <begin position="324"/>
        <end position="456"/>
    </location>
</feature>
<dbReference type="SMART" id="SM00267">
    <property type="entry name" value="GGDEF"/>
    <property type="match status" value="1"/>
</dbReference>
<dbReference type="EMBL" id="PXZM01000039">
    <property type="protein sequence ID" value="PSJ89405.1"/>
    <property type="molecule type" value="Genomic_DNA"/>
</dbReference>
<dbReference type="InterPro" id="IPR013767">
    <property type="entry name" value="PAS_fold"/>
</dbReference>
<feature type="domain" description="PAC" evidence="2">
    <location>
        <begin position="241"/>
        <end position="292"/>
    </location>
</feature>
<dbReference type="SUPFAM" id="SSF55785">
    <property type="entry name" value="PYP-like sensor domain (PAS domain)"/>
    <property type="match status" value="2"/>
</dbReference>
<dbReference type="FunFam" id="3.30.70.270:FF:000001">
    <property type="entry name" value="Diguanylate cyclase domain protein"/>
    <property type="match status" value="1"/>
</dbReference>
<dbReference type="InterPro" id="IPR029787">
    <property type="entry name" value="Nucleotide_cyclase"/>
</dbReference>
<dbReference type="InterPro" id="IPR035965">
    <property type="entry name" value="PAS-like_dom_sf"/>
</dbReference>
<feature type="domain" description="EAL" evidence="3">
    <location>
        <begin position="465"/>
        <end position="717"/>
    </location>
</feature>
<evidence type="ECO:0000259" key="3">
    <source>
        <dbReference type="PROSITE" id="PS50883"/>
    </source>
</evidence>
<dbReference type="CDD" id="cd00130">
    <property type="entry name" value="PAS"/>
    <property type="match status" value="1"/>
</dbReference>
<evidence type="ECO:0000313" key="5">
    <source>
        <dbReference type="EMBL" id="PSJ89405.1"/>
    </source>
</evidence>
<feature type="domain" description="PAC" evidence="2">
    <location>
        <begin position="108"/>
        <end position="168"/>
    </location>
</feature>
<dbReference type="PROSITE" id="PS50887">
    <property type="entry name" value="GGDEF"/>
    <property type="match status" value="1"/>
</dbReference>
<organism evidence="5 6">
    <name type="scientific">Brevibacillus fortis</name>
    <dbReference type="NCBI Taxonomy" id="2126352"/>
    <lineage>
        <taxon>Bacteria</taxon>
        <taxon>Bacillati</taxon>
        <taxon>Bacillota</taxon>
        <taxon>Bacilli</taxon>
        <taxon>Bacillales</taxon>
        <taxon>Paenibacillaceae</taxon>
        <taxon>Brevibacillus</taxon>
    </lineage>
</organism>
<dbReference type="CDD" id="cd01949">
    <property type="entry name" value="GGDEF"/>
    <property type="match status" value="1"/>
</dbReference>
<dbReference type="Gene3D" id="3.30.70.270">
    <property type="match status" value="1"/>
</dbReference>
<dbReference type="CDD" id="cd01948">
    <property type="entry name" value="EAL"/>
    <property type="match status" value="1"/>
</dbReference>
<dbReference type="InterPro" id="IPR052155">
    <property type="entry name" value="Biofilm_reg_signaling"/>
</dbReference>
<comment type="caution">
    <text evidence="5">The sequence shown here is derived from an EMBL/GenBank/DDBJ whole genome shotgun (WGS) entry which is preliminary data.</text>
</comment>
<dbReference type="NCBIfam" id="TIGR00229">
    <property type="entry name" value="sensory_box"/>
    <property type="match status" value="2"/>
</dbReference>
<dbReference type="NCBIfam" id="TIGR00254">
    <property type="entry name" value="GGDEF"/>
    <property type="match status" value="1"/>
</dbReference>
<dbReference type="Pfam" id="PF00990">
    <property type="entry name" value="GGDEF"/>
    <property type="match status" value="1"/>
</dbReference>
<dbReference type="SMART" id="SM00052">
    <property type="entry name" value="EAL"/>
    <property type="match status" value="1"/>
</dbReference>
<dbReference type="PROSITE" id="PS50883">
    <property type="entry name" value="EAL"/>
    <property type="match status" value="1"/>
</dbReference>
<evidence type="ECO:0000259" key="1">
    <source>
        <dbReference type="PROSITE" id="PS50112"/>
    </source>
</evidence>
<reference evidence="5 6" key="1">
    <citation type="submission" date="2018-03" db="EMBL/GenBank/DDBJ databases">
        <title>Brevisbacillus phylogenomics.</title>
        <authorList>
            <person name="Dunlap C."/>
        </authorList>
    </citation>
    <scope>NUCLEOTIDE SEQUENCE [LARGE SCALE GENOMIC DNA]</scope>
    <source>
        <strain evidence="5 6">NRRL NRS-1210</strain>
    </source>
</reference>
<dbReference type="SUPFAM" id="SSF141868">
    <property type="entry name" value="EAL domain-like"/>
    <property type="match status" value="1"/>
</dbReference>
<sequence length="721" mass="80258">MIPTKSNSPGAPMNFIRNSLFSPPVDGSLGALSSSTLHETLLQPILEHMEAGVTVYGLDGHVLFFNKAAKQFGMSESINMHEQTYGSSTFYHPDGITPVAFGELPSVRVLRGEIVNGQEIWTQPSGKAVSILVANGKLLTQSSGEPVGALIVTHDITERKWAEQRLEVSEQRYKSLFEHNPDLVCWLDLAGRFLNLNPAFEVVTGYSLIDLRNQSFQQLMDREGVKRVLSLSRHAQKGASDNYDLSVFHKNGARIELNATVIPIVVNETNVGYFVIAKDITKRKETERVIHYLAYHDTLTGLPNRSLFQSKLEDSLVHASVQAQPLAILFLDLDRFKYINDTLGHSTGDSLLTQIANRLRDSVGPHDTVCRLGGDEFTIILPGMAHEEAMHFAEKLMQKLIFPIFLGNQSFVVTTSMGISLFPQDGTDAETLIKNADTAMYQAKEHGRNNFQFFFPEMNIALAKKMMLEAGLRTALDNNEFQLHYQPQYDHEKIVGLEALIRWQHPVYGIVSPLDFIPLAEETGLINPIGQWVLEKACQQCMEWQQQGLPPVRLAVNLSMRQLQDKHLVTMVQQTLQKTGLSPAYLELEITESIAMHRLDTVIPRLQALQDMGIHISIDDFGTGYSSLSCLQSLPINSLKIDQSFMRNMSTNTSNTSIVSAIAAMAHSLSLSLVAEGVETEAQLEFLRSLGCSTFQGYYFSKPISATECEWLLANNAAKIG</sequence>
<dbReference type="Proteomes" id="UP000240419">
    <property type="component" value="Unassembled WGS sequence"/>
</dbReference>
<dbReference type="InterPro" id="IPR000700">
    <property type="entry name" value="PAS-assoc_C"/>
</dbReference>
<dbReference type="PROSITE" id="PS50113">
    <property type="entry name" value="PAC"/>
    <property type="match status" value="2"/>
</dbReference>
<dbReference type="PANTHER" id="PTHR44757:SF2">
    <property type="entry name" value="BIOFILM ARCHITECTURE MAINTENANCE PROTEIN MBAA"/>
    <property type="match status" value="1"/>
</dbReference>
<dbReference type="Pfam" id="PF00563">
    <property type="entry name" value="EAL"/>
    <property type="match status" value="1"/>
</dbReference>
<name>A0A2P7UR55_9BACL</name>
<dbReference type="Gene3D" id="3.20.20.450">
    <property type="entry name" value="EAL domain"/>
    <property type="match status" value="1"/>
</dbReference>
<dbReference type="Pfam" id="PF00989">
    <property type="entry name" value="PAS"/>
    <property type="match status" value="1"/>
</dbReference>
<protein>
    <submittedName>
        <fullName evidence="5">PAS domain S-box protein</fullName>
    </submittedName>
</protein>
<dbReference type="InterPro" id="IPR035919">
    <property type="entry name" value="EAL_sf"/>
</dbReference>